<name>A0ABQ3IDC1_9BACT</name>
<dbReference type="EMBL" id="BNAG01000006">
    <property type="protein sequence ID" value="GHE75729.1"/>
    <property type="molecule type" value="Genomic_DNA"/>
</dbReference>
<protein>
    <submittedName>
        <fullName evidence="3">Uncharacterized protein</fullName>
    </submittedName>
</protein>
<keyword evidence="4" id="KW-1185">Reference proteome</keyword>
<feature type="signal peptide" evidence="2">
    <location>
        <begin position="1"/>
        <end position="22"/>
    </location>
</feature>
<evidence type="ECO:0000256" key="2">
    <source>
        <dbReference type="SAM" id="SignalP"/>
    </source>
</evidence>
<accession>A0ABQ3IDC1</accession>
<feature type="coiled-coil region" evidence="1">
    <location>
        <begin position="322"/>
        <end position="366"/>
    </location>
</feature>
<reference evidence="4" key="1">
    <citation type="journal article" date="2019" name="Int. J. Syst. Evol. Microbiol.">
        <title>The Global Catalogue of Microorganisms (GCM) 10K type strain sequencing project: providing services to taxonomists for standard genome sequencing and annotation.</title>
        <authorList>
            <consortium name="The Broad Institute Genomics Platform"/>
            <consortium name="The Broad Institute Genome Sequencing Center for Infectious Disease"/>
            <person name="Wu L."/>
            <person name="Ma J."/>
        </authorList>
    </citation>
    <scope>NUCLEOTIDE SEQUENCE [LARGE SCALE GENOMIC DNA]</scope>
    <source>
        <strain evidence="4">CGMCC 1.15111</strain>
    </source>
</reference>
<gene>
    <name evidence="3" type="ORF">GCM10011340_35860</name>
</gene>
<sequence>MKHTLKSLACLLLLSLPFNFYAQNLLDLNGWTIGSGSASGFSQNGSTSENTREWGIGPHGNRVILWKASPDAGGGTSGGWDSNYYAIDHSKEYRVSVWIKKTNSNNGYSYLGCTGGGSHVLNLDGSVNNNAYFWVGDPPTLDRWYLIVGYVHGSGDNSTENYGGVYDGVTGKKVVNITDFKFQTSTSSLRHRSYLYYDSNTSDRQYFYAPRIDEVNGNEPTIAELLGIMPNSLDELSVGTDNLPSGYKLSVGGDAIMEKVKVQVEGAWPDYVFSDGHPLLSLDELQQYIKEHGHLPGIPSAKEIEEERQDLGLIQQKLLEKIEELTLYVLNQEKRLSRLEEVENENDQIKKQLREALDQLKKLGNNEN</sequence>
<comment type="caution">
    <text evidence="3">The sequence shown here is derived from an EMBL/GenBank/DDBJ whole genome shotgun (WGS) entry which is preliminary data.</text>
</comment>
<evidence type="ECO:0000256" key="1">
    <source>
        <dbReference type="SAM" id="Coils"/>
    </source>
</evidence>
<proteinExistence type="predicted"/>
<evidence type="ECO:0000313" key="3">
    <source>
        <dbReference type="EMBL" id="GHE75729.1"/>
    </source>
</evidence>
<organism evidence="3 4">
    <name type="scientific">Roseivirga thermotolerans</name>
    <dbReference type="NCBI Taxonomy" id="1758176"/>
    <lineage>
        <taxon>Bacteria</taxon>
        <taxon>Pseudomonadati</taxon>
        <taxon>Bacteroidota</taxon>
        <taxon>Cytophagia</taxon>
        <taxon>Cytophagales</taxon>
        <taxon>Roseivirgaceae</taxon>
        <taxon>Roseivirga</taxon>
    </lineage>
</organism>
<evidence type="ECO:0000313" key="4">
    <source>
        <dbReference type="Proteomes" id="UP000658258"/>
    </source>
</evidence>
<feature type="chain" id="PRO_5046145193" evidence="2">
    <location>
        <begin position="23"/>
        <end position="368"/>
    </location>
</feature>
<dbReference type="RefSeq" id="WP_229838771.1">
    <property type="nucleotide sequence ID" value="NZ_BNAG01000006.1"/>
</dbReference>
<keyword evidence="2" id="KW-0732">Signal</keyword>
<keyword evidence="1" id="KW-0175">Coiled coil</keyword>
<dbReference type="Proteomes" id="UP000658258">
    <property type="component" value="Unassembled WGS sequence"/>
</dbReference>